<dbReference type="InterPro" id="IPR009009">
    <property type="entry name" value="RlpA-like_DPBB"/>
</dbReference>
<evidence type="ECO:0000313" key="4">
    <source>
        <dbReference type="Proteomes" id="UP001346149"/>
    </source>
</evidence>
<dbReference type="GO" id="GO:0005576">
    <property type="term" value="C:extracellular region"/>
    <property type="evidence" value="ECO:0007669"/>
    <property type="project" value="InterPro"/>
</dbReference>
<dbReference type="AlphaFoldDB" id="A0AAN7MEN3"/>
<feature type="signal peptide" evidence="1">
    <location>
        <begin position="1"/>
        <end position="27"/>
    </location>
</feature>
<proteinExistence type="predicted"/>
<dbReference type="Proteomes" id="UP001346149">
    <property type="component" value="Unassembled WGS sequence"/>
</dbReference>
<dbReference type="PROSITE" id="PS50842">
    <property type="entry name" value="EXPANSIN_EG45"/>
    <property type="match status" value="1"/>
</dbReference>
<dbReference type="SUPFAM" id="SSF50685">
    <property type="entry name" value="Barwin-like endoglucanases"/>
    <property type="match status" value="1"/>
</dbReference>
<name>A0AAN7MEN3_TRANT</name>
<dbReference type="Pfam" id="PF03330">
    <property type="entry name" value="DPBB_1"/>
    <property type="match status" value="1"/>
</dbReference>
<keyword evidence="1" id="KW-0732">Signal</keyword>
<comment type="caution">
    <text evidence="3">The sequence shown here is derived from an EMBL/GenBank/DDBJ whole genome shotgun (WGS) entry which is preliminary data.</text>
</comment>
<reference evidence="3 4" key="1">
    <citation type="journal article" date="2023" name="Hortic Res">
        <title>Pangenome of water caltrop reveals structural variations and asymmetric subgenome divergence after allopolyploidization.</title>
        <authorList>
            <person name="Zhang X."/>
            <person name="Chen Y."/>
            <person name="Wang L."/>
            <person name="Yuan Y."/>
            <person name="Fang M."/>
            <person name="Shi L."/>
            <person name="Lu R."/>
            <person name="Comes H.P."/>
            <person name="Ma Y."/>
            <person name="Chen Y."/>
            <person name="Huang G."/>
            <person name="Zhou Y."/>
            <person name="Zheng Z."/>
            <person name="Qiu Y."/>
        </authorList>
    </citation>
    <scope>NUCLEOTIDE SEQUENCE [LARGE SCALE GENOMIC DNA]</scope>
    <source>
        <strain evidence="3">F231</strain>
    </source>
</reference>
<sequence>MGPRLNCQNSCLLILCSLLLLPVICRSQDSFVPSRATFYGSPDCYGTPRGACGFGEYGRTVYDGYVTGVSRLYRDGSGCGACYQVRCTKPQCTDTGLNVVMTDYGEGDRTDFIFSPRAYARMDVFARQDC</sequence>
<evidence type="ECO:0000256" key="1">
    <source>
        <dbReference type="SAM" id="SignalP"/>
    </source>
</evidence>
<evidence type="ECO:0000259" key="2">
    <source>
        <dbReference type="PROSITE" id="PS50842"/>
    </source>
</evidence>
<dbReference type="InterPro" id="IPR007118">
    <property type="entry name" value="Expan_Lol_pI"/>
</dbReference>
<gene>
    <name evidence="3" type="ORF">SAY86_003709</name>
</gene>
<protein>
    <recommendedName>
        <fullName evidence="2">Expansin-like EG45 domain-containing protein</fullName>
    </recommendedName>
</protein>
<dbReference type="EMBL" id="JAXQNO010000001">
    <property type="protein sequence ID" value="KAK4803892.1"/>
    <property type="molecule type" value="Genomic_DNA"/>
</dbReference>
<feature type="domain" description="Expansin-like EG45" evidence="2">
    <location>
        <begin position="49"/>
        <end position="130"/>
    </location>
</feature>
<organism evidence="3 4">
    <name type="scientific">Trapa natans</name>
    <name type="common">Water chestnut</name>
    <dbReference type="NCBI Taxonomy" id="22666"/>
    <lineage>
        <taxon>Eukaryota</taxon>
        <taxon>Viridiplantae</taxon>
        <taxon>Streptophyta</taxon>
        <taxon>Embryophyta</taxon>
        <taxon>Tracheophyta</taxon>
        <taxon>Spermatophyta</taxon>
        <taxon>Magnoliopsida</taxon>
        <taxon>eudicotyledons</taxon>
        <taxon>Gunneridae</taxon>
        <taxon>Pentapetalae</taxon>
        <taxon>rosids</taxon>
        <taxon>malvids</taxon>
        <taxon>Myrtales</taxon>
        <taxon>Lythraceae</taxon>
        <taxon>Trapa</taxon>
    </lineage>
</organism>
<dbReference type="InterPro" id="IPR007112">
    <property type="entry name" value="Expansin/allergen_DPBB_dom"/>
</dbReference>
<dbReference type="PANTHER" id="PTHR31692">
    <property type="entry name" value="EXPANSIN-B3"/>
    <property type="match status" value="1"/>
</dbReference>
<dbReference type="Gene3D" id="2.40.40.10">
    <property type="entry name" value="RlpA-like domain"/>
    <property type="match status" value="1"/>
</dbReference>
<evidence type="ECO:0000313" key="3">
    <source>
        <dbReference type="EMBL" id="KAK4803892.1"/>
    </source>
</evidence>
<keyword evidence="4" id="KW-1185">Reference proteome</keyword>
<feature type="chain" id="PRO_5043033923" description="Expansin-like EG45 domain-containing protein" evidence="1">
    <location>
        <begin position="28"/>
        <end position="130"/>
    </location>
</feature>
<dbReference type="PRINTS" id="PR01225">
    <property type="entry name" value="EXPANSNFAMLY"/>
</dbReference>
<dbReference type="InterPro" id="IPR036908">
    <property type="entry name" value="RlpA-like_sf"/>
</dbReference>
<accession>A0AAN7MEN3</accession>
<dbReference type="PANTHER" id="PTHR31692:SF2">
    <property type="entry name" value="EXPANSIN-LIKE B1"/>
    <property type="match status" value="1"/>
</dbReference>